<evidence type="ECO:0008006" key="3">
    <source>
        <dbReference type="Google" id="ProtNLM"/>
    </source>
</evidence>
<dbReference type="AlphaFoldDB" id="A0AAV4LGT1"/>
<evidence type="ECO:0000313" key="1">
    <source>
        <dbReference type="EMBL" id="GIM47002.1"/>
    </source>
</evidence>
<protein>
    <recommendedName>
        <fullName evidence="3">C2H2-type domain-containing protein</fullName>
    </recommendedName>
</protein>
<dbReference type="EMBL" id="BOQE01000001">
    <property type="protein sequence ID" value="GIM47002.1"/>
    <property type="molecule type" value="Genomic_DNA"/>
</dbReference>
<name>A0AAV4LGT1_9BACL</name>
<dbReference type="RefSeq" id="WP_282200030.1">
    <property type="nucleotide sequence ID" value="NZ_BOQE01000001.1"/>
</dbReference>
<gene>
    <name evidence="1" type="ORF">DNHGIG_25510</name>
</gene>
<proteinExistence type="predicted"/>
<keyword evidence="2" id="KW-1185">Reference proteome</keyword>
<accession>A0AAV4LGT1</accession>
<evidence type="ECO:0000313" key="2">
    <source>
        <dbReference type="Proteomes" id="UP001057291"/>
    </source>
</evidence>
<reference evidence="1" key="1">
    <citation type="journal article" date="2023" name="Int. J. Syst. Evol. Microbiol.">
        <title>Collibacillus ludicampi gen. nov., sp. nov., a new soil bacterium of the family Alicyclobacillaceae.</title>
        <authorList>
            <person name="Jojima T."/>
            <person name="Ioku Y."/>
            <person name="Fukuta Y."/>
            <person name="Shirasaka N."/>
            <person name="Matsumura Y."/>
            <person name="Mori M."/>
        </authorList>
    </citation>
    <scope>NUCLEOTIDE SEQUENCE</scope>
    <source>
        <strain evidence="1">TP075</strain>
    </source>
</reference>
<organism evidence="1 2">
    <name type="scientific">Collibacillus ludicampi</name>
    <dbReference type="NCBI Taxonomy" id="2771369"/>
    <lineage>
        <taxon>Bacteria</taxon>
        <taxon>Bacillati</taxon>
        <taxon>Bacillota</taxon>
        <taxon>Bacilli</taxon>
        <taxon>Bacillales</taxon>
        <taxon>Alicyclobacillaceae</taxon>
        <taxon>Collibacillus</taxon>
    </lineage>
</organism>
<sequence length="62" mass="6922">MKLKIPFHVYECADCVATFAVEAHEDIDHSVIVCPMCNQESTFSGVADNVLVEFESTNQNED</sequence>
<comment type="caution">
    <text evidence="1">The sequence shown here is derived from an EMBL/GenBank/DDBJ whole genome shotgun (WGS) entry which is preliminary data.</text>
</comment>
<dbReference type="Proteomes" id="UP001057291">
    <property type="component" value="Unassembled WGS sequence"/>
</dbReference>